<dbReference type="KEGG" id="pob:LPB03_16135"/>
<accession>A0A1B8TNU2</accession>
<organism evidence="1 2">
    <name type="scientific">Polaribacter vadi</name>
    <dbReference type="NCBI Taxonomy" id="1774273"/>
    <lineage>
        <taxon>Bacteria</taxon>
        <taxon>Pseudomonadati</taxon>
        <taxon>Bacteroidota</taxon>
        <taxon>Flavobacteriia</taxon>
        <taxon>Flavobacteriales</taxon>
        <taxon>Flavobacteriaceae</taxon>
    </lineage>
</organism>
<comment type="caution">
    <text evidence="1">The sequence shown here is derived from an EMBL/GenBank/DDBJ whole genome shotgun (WGS) entry which is preliminary data.</text>
</comment>
<dbReference type="Proteomes" id="UP000092584">
    <property type="component" value="Unassembled WGS sequence"/>
</dbReference>
<evidence type="ECO:0000313" key="1">
    <source>
        <dbReference type="EMBL" id="OBY61330.1"/>
    </source>
</evidence>
<sequence>MKIYKYITFLVFFIILISCETKNTEEGIEGTIFCNLYDLGLSDSDNIITSSDSNPVVWKGNYSDNTVKITYTKDINKFGVSESLNFVFNKIDNCLQIDRGYEFYNGGSGDVSAITQVYVLKVTIQDWELNEKLSGQIIYRDHHDKLVKTINFWVEFAADDYFIEDTNYTYFSDCFGDKLPIDIDLDEDGTIDYTILAEEEVDFANNPNFVAYNIKLVSTDESINEILSPKDVSAPFPVIFEVPFSTENTRSYAANKFNSAEVRNSLDVFYEFEAPYENYNFFLQNNLTYLKEFRNTIPDYYAVKLIRNNQKFYGWIKMNFNALNCEIEILDMYLNPNANQHINVED</sequence>
<dbReference type="OrthoDB" id="1203170at2"/>
<name>A0A1B8TNU2_9FLAO</name>
<reference evidence="2" key="1">
    <citation type="submission" date="2016-02" db="EMBL/GenBank/DDBJ databases">
        <authorList>
            <person name="Shin S.-K."/>
            <person name="Yi H."/>
            <person name="Kim E."/>
        </authorList>
    </citation>
    <scope>NUCLEOTIDE SEQUENCE [LARGE SCALE GENOMIC DNA]</scope>
    <source>
        <strain evidence="2">LPB0003</strain>
    </source>
</reference>
<keyword evidence="2" id="KW-1185">Reference proteome</keyword>
<gene>
    <name evidence="1" type="ORF">LPB3_16080</name>
</gene>
<proteinExistence type="predicted"/>
<dbReference type="AlphaFoldDB" id="A0A1B8TNU2"/>
<dbReference type="PROSITE" id="PS51257">
    <property type="entry name" value="PROKAR_LIPOPROTEIN"/>
    <property type="match status" value="1"/>
</dbReference>
<dbReference type="RefSeq" id="WP_065320663.1">
    <property type="nucleotide sequence ID" value="NZ_CP017477.1"/>
</dbReference>
<dbReference type="EMBL" id="LSFM01000027">
    <property type="protein sequence ID" value="OBY61330.1"/>
    <property type="molecule type" value="Genomic_DNA"/>
</dbReference>
<protein>
    <submittedName>
        <fullName evidence="1">Uncharacterized protein</fullName>
    </submittedName>
</protein>
<evidence type="ECO:0000313" key="2">
    <source>
        <dbReference type="Proteomes" id="UP000092584"/>
    </source>
</evidence>